<sequence length="78" mass="8352">MQVALQISPDQSFSTDYSPKSSDISAPKRDRAMLGCGSPVLERAGAISKVHDEADFFGEKSHDAECSQTNGGGMRFVT</sequence>
<feature type="region of interest" description="Disordered" evidence="1">
    <location>
        <begin position="1"/>
        <end position="31"/>
    </location>
</feature>
<proteinExistence type="predicted"/>
<feature type="compositionally biased region" description="Polar residues" evidence="1">
    <location>
        <begin position="8"/>
        <end position="24"/>
    </location>
</feature>
<name>A0ABR6II71_9HYPH</name>
<evidence type="ECO:0000313" key="3">
    <source>
        <dbReference type="Proteomes" id="UP000551353"/>
    </source>
</evidence>
<gene>
    <name evidence="2" type="ORF">GGD56_001393</name>
</gene>
<dbReference type="RefSeq" id="WP_145611580.1">
    <property type="nucleotide sequence ID" value="NZ_JACIFX010000001.1"/>
</dbReference>
<dbReference type="EMBL" id="JACIFX010000001">
    <property type="protein sequence ID" value="MBB4227573.1"/>
    <property type="molecule type" value="Genomic_DNA"/>
</dbReference>
<evidence type="ECO:0000313" key="2">
    <source>
        <dbReference type="EMBL" id="MBB4227573.1"/>
    </source>
</evidence>
<comment type="caution">
    <text evidence="2">The sequence shown here is derived from an EMBL/GenBank/DDBJ whole genome shotgun (WGS) entry which is preliminary data.</text>
</comment>
<evidence type="ECO:0000256" key="1">
    <source>
        <dbReference type="SAM" id="MobiDB-lite"/>
    </source>
</evidence>
<accession>A0ABR6II71</accession>
<dbReference type="Proteomes" id="UP000551353">
    <property type="component" value="Unassembled WGS sequence"/>
</dbReference>
<organism evidence="2 3">
    <name type="scientific">Rhizobium mongolense</name>
    <dbReference type="NCBI Taxonomy" id="57676"/>
    <lineage>
        <taxon>Bacteria</taxon>
        <taxon>Pseudomonadati</taxon>
        <taxon>Pseudomonadota</taxon>
        <taxon>Alphaproteobacteria</taxon>
        <taxon>Hyphomicrobiales</taxon>
        <taxon>Rhizobiaceae</taxon>
        <taxon>Rhizobium/Agrobacterium group</taxon>
        <taxon>Rhizobium</taxon>
    </lineage>
</organism>
<reference evidence="2 3" key="1">
    <citation type="submission" date="2020-08" db="EMBL/GenBank/DDBJ databases">
        <title>Genomic Encyclopedia of Type Strains, Phase IV (KMG-V): Genome sequencing to study the core and pangenomes of soil and plant-associated prokaryotes.</title>
        <authorList>
            <person name="Whitman W."/>
        </authorList>
    </citation>
    <scope>NUCLEOTIDE SEQUENCE [LARGE SCALE GENOMIC DNA]</scope>
    <source>
        <strain evidence="2 3">SEMIA 4087</strain>
    </source>
</reference>
<keyword evidence="3" id="KW-1185">Reference proteome</keyword>
<protein>
    <submittedName>
        <fullName evidence="2">Uncharacterized protein</fullName>
    </submittedName>
</protein>